<reference evidence="2 3" key="1">
    <citation type="submission" date="2023-02" db="EMBL/GenBank/DDBJ databases">
        <title>LHISI_Scaffold_Assembly.</title>
        <authorList>
            <person name="Stuart O.P."/>
            <person name="Cleave R."/>
            <person name="Magrath M.J.L."/>
            <person name="Mikheyev A.S."/>
        </authorList>
    </citation>
    <scope>NUCLEOTIDE SEQUENCE [LARGE SCALE GENOMIC DNA]</scope>
    <source>
        <strain evidence="2">Daus_M_001</strain>
        <tissue evidence="2">Leg muscle</tissue>
    </source>
</reference>
<sequence length="885" mass="98087">MIRRGWNPIQQSNHRADKYTDEELACWRLSRGRTHSLIGCASLWPLALCVIGYCKLPNVTSTVRYQTLIGERRYRNEDGYTKGTARLFHLRVFICYIVVASDAIQLAYGAAVGGITSCFKSVYSVLSTASAYYTRSRAFTSHLGEPGSIPGGVTLELSHCRELCRTMPLVGRFSRGSPVSPVPVFRRRPILTSLHLIGSQDIDAKRRPDLPSPLAVSHTPLRGTPGTALQARAQRRVAQHASYLPYFALGCTTLHCLPPDSSTARIGCYTLHYITLTCISLHHTALGCTTLLYPEMLCTRLHCPSPDYTTLHSGNLVPYLVVRSHNPAEALPAEALPAEGLPAEALPAEALTAEALTAEALPADALPAEALTAEALPADLSLHRQHTVTFTLHGGECSASCGIFPRLRQIPARPPSCNYSSVSYFFFFGTTEHRPLPSALPGSSYGLIRPLSVGYDLFRPLSVGYGLFRPLSVGSKAWTTCVMSLCTGSTGRDRPGEQVSSDKATTRGVLDNLSSIKDADGGTDFALHKHPRLTLDANKEPRGSEVFPINLRHRVPVYRMLDVGKNCATNFVASTGNFRCRVAWCGVGWCDVGWCGVVWRGVVWRGVGWRGVGWGGVVWCDVCRVAWCGVGWCDVGWGGVVWCDVVWRGVAWRGVAWRGVMWCGVVWCGVVWGGVMWCGVAWRGVMWRGVVWCGVAWCGVAWRAVVWRGVVWRGMVWGGVGWRGVVWCGVMWRGVAWCGVLHDQLIGPFIFPGRLTGELYLQLLHEELPLLLEDILLSVRHMDRRRRFSPLAFLIARSITTRLLRMEMDEGYSLPKDYTPHEELLARIMPAATEIKDSRVQLRRATLVVQKRVYEKNSASLSFLVKMYANRFRRCGSSYFPRKAL</sequence>
<accession>A0ABQ9I454</accession>
<keyword evidence="1" id="KW-1133">Transmembrane helix</keyword>
<keyword evidence="1" id="KW-0472">Membrane</keyword>
<dbReference type="SUPFAM" id="SSF141571">
    <property type="entry name" value="Pentapeptide repeat-like"/>
    <property type="match status" value="1"/>
</dbReference>
<proteinExistence type="predicted"/>
<keyword evidence="1" id="KW-0812">Transmembrane</keyword>
<feature type="transmembrane region" description="Helical" evidence="1">
    <location>
        <begin position="689"/>
        <end position="706"/>
    </location>
</feature>
<dbReference type="PANTHER" id="PTHR47202">
    <property type="entry name" value="HISTIDINE-RICH GLYCOPROTEIN"/>
    <property type="match status" value="1"/>
</dbReference>
<evidence type="ECO:0000313" key="3">
    <source>
        <dbReference type="Proteomes" id="UP001159363"/>
    </source>
</evidence>
<dbReference type="PANTHER" id="PTHR47202:SF2">
    <property type="entry name" value="G-PROTEIN COUPLED RECEPTORS FAMILY 1 PROFILE DOMAIN-CONTAINING PROTEIN"/>
    <property type="match status" value="1"/>
</dbReference>
<evidence type="ECO:0000313" key="2">
    <source>
        <dbReference type="EMBL" id="KAJ8891439.1"/>
    </source>
</evidence>
<name>A0ABQ9I454_9NEOP</name>
<feature type="transmembrane region" description="Helical" evidence="1">
    <location>
        <begin position="660"/>
        <end position="683"/>
    </location>
</feature>
<organism evidence="2 3">
    <name type="scientific">Dryococelus australis</name>
    <dbReference type="NCBI Taxonomy" id="614101"/>
    <lineage>
        <taxon>Eukaryota</taxon>
        <taxon>Metazoa</taxon>
        <taxon>Ecdysozoa</taxon>
        <taxon>Arthropoda</taxon>
        <taxon>Hexapoda</taxon>
        <taxon>Insecta</taxon>
        <taxon>Pterygota</taxon>
        <taxon>Neoptera</taxon>
        <taxon>Polyneoptera</taxon>
        <taxon>Phasmatodea</taxon>
        <taxon>Verophasmatodea</taxon>
        <taxon>Anareolatae</taxon>
        <taxon>Phasmatidae</taxon>
        <taxon>Eurycanthinae</taxon>
        <taxon>Dryococelus</taxon>
    </lineage>
</organism>
<evidence type="ECO:0000256" key="1">
    <source>
        <dbReference type="SAM" id="Phobius"/>
    </source>
</evidence>
<keyword evidence="3" id="KW-1185">Reference proteome</keyword>
<dbReference type="EMBL" id="JARBHB010000002">
    <property type="protein sequence ID" value="KAJ8891439.1"/>
    <property type="molecule type" value="Genomic_DNA"/>
</dbReference>
<comment type="caution">
    <text evidence="2">The sequence shown here is derived from an EMBL/GenBank/DDBJ whole genome shotgun (WGS) entry which is preliminary data.</text>
</comment>
<protein>
    <submittedName>
        <fullName evidence="2">Uncharacterized protein</fullName>
    </submittedName>
</protein>
<gene>
    <name evidence="2" type="ORF">PR048_003967</name>
</gene>
<dbReference type="Proteomes" id="UP001159363">
    <property type="component" value="Chromosome 2"/>
</dbReference>